<dbReference type="GeneID" id="93117728"/>
<reference evidence="2 3" key="1">
    <citation type="journal article" date="2019" name="Nat. Med.">
        <title>A library of human gut bacterial isolates paired with longitudinal multiomics data enables mechanistic microbiome research.</title>
        <authorList>
            <person name="Poyet M."/>
            <person name="Groussin M."/>
            <person name="Gibbons S.M."/>
            <person name="Avila-Pacheco J."/>
            <person name="Jiang X."/>
            <person name="Kearney S.M."/>
            <person name="Perrotta A.R."/>
            <person name="Berdy B."/>
            <person name="Zhao S."/>
            <person name="Lieberman T.D."/>
            <person name="Swanson P.K."/>
            <person name="Smith M."/>
            <person name="Roesemann S."/>
            <person name="Alexander J.E."/>
            <person name="Rich S.A."/>
            <person name="Livny J."/>
            <person name="Vlamakis H."/>
            <person name="Clish C."/>
            <person name="Bullock K."/>
            <person name="Deik A."/>
            <person name="Scott J."/>
            <person name="Pierce K.A."/>
            <person name="Xavier R.J."/>
            <person name="Alm E.J."/>
        </authorList>
    </citation>
    <scope>NUCLEOTIDE SEQUENCE [LARGE SCALE GENOMIC DNA]</scope>
    <source>
        <strain evidence="2 3">BIOML-A10</strain>
    </source>
</reference>
<evidence type="ECO:0000313" key="2">
    <source>
        <dbReference type="EMBL" id="KAA3757131.1"/>
    </source>
</evidence>
<feature type="domain" description="DUF6922" evidence="1">
    <location>
        <begin position="10"/>
        <end position="61"/>
    </location>
</feature>
<dbReference type="RefSeq" id="WP_005930820.1">
    <property type="nucleotide sequence ID" value="NZ_CABKSE010000002.1"/>
</dbReference>
<dbReference type="Proteomes" id="UP000422221">
    <property type="component" value="Unassembled WGS sequence"/>
</dbReference>
<name>A0A7J4XCF5_9BACE</name>
<evidence type="ECO:0000259" key="1">
    <source>
        <dbReference type="Pfam" id="PF21956"/>
    </source>
</evidence>
<dbReference type="Pfam" id="PF21956">
    <property type="entry name" value="DUF6922"/>
    <property type="match status" value="1"/>
</dbReference>
<comment type="caution">
    <text evidence="2">The sequence shown here is derived from an EMBL/GenBank/DDBJ whole genome shotgun (WGS) entry which is preliminary data.</text>
</comment>
<proteinExistence type="predicted"/>
<dbReference type="InterPro" id="IPR053830">
    <property type="entry name" value="DUF6922"/>
</dbReference>
<organism evidence="2 3">
    <name type="scientific">Bacteroides salyersiae</name>
    <dbReference type="NCBI Taxonomy" id="291644"/>
    <lineage>
        <taxon>Bacteria</taxon>
        <taxon>Pseudomonadati</taxon>
        <taxon>Bacteroidota</taxon>
        <taxon>Bacteroidia</taxon>
        <taxon>Bacteroidales</taxon>
        <taxon>Bacteroidaceae</taxon>
        <taxon>Bacteroides</taxon>
    </lineage>
</organism>
<gene>
    <name evidence="2" type="ORF">F3F73_22675</name>
</gene>
<dbReference type="EMBL" id="VWMK01000036">
    <property type="protein sequence ID" value="KAA3757131.1"/>
    <property type="molecule type" value="Genomic_DNA"/>
</dbReference>
<evidence type="ECO:0000313" key="3">
    <source>
        <dbReference type="Proteomes" id="UP000422221"/>
    </source>
</evidence>
<accession>A0A7J4XCF5</accession>
<dbReference type="AlphaFoldDB" id="A0A7J4XCF5"/>
<sequence>MTANECINTFSNHLFWDVHKEDIDIDRHSKYIIKRVLEYGVWNDWMVLRIYYGLPRIVEEVKKMRDLEPRALAYIASISNTPKEEFRCYTYQHSIPQHWNF</sequence>
<protein>
    <recommendedName>
        <fullName evidence="1">DUF6922 domain-containing protein</fullName>
    </recommendedName>
</protein>